<dbReference type="PANTHER" id="PTHR45947">
    <property type="entry name" value="SULFOQUINOVOSYL TRANSFERASE SQD2"/>
    <property type="match status" value="1"/>
</dbReference>
<dbReference type="EMBL" id="JAGGKP010000008">
    <property type="protein sequence ID" value="MBP1937876.1"/>
    <property type="molecule type" value="Genomic_DNA"/>
</dbReference>
<evidence type="ECO:0000256" key="1">
    <source>
        <dbReference type="SAM" id="MobiDB-lite"/>
    </source>
</evidence>
<organism evidence="4 5">
    <name type="scientific">Paenibacillus sediminis</name>
    <dbReference type="NCBI Taxonomy" id="664909"/>
    <lineage>
        <taxon>Bacteria</taxon>
        <taxon>Bacillati</taxon>
        <taxon>Bacillota</taxon>
        <taxon>Bacilli</taxon>
        <taxon>Bacillales</taxon>
        <taxon>Paenibacillaceae</taxon>
        <taxon>Paenibacillus</taxon>
    </lineage>
</organism>
<sequence>MLNKKRKMMDKLSRSKLSKKETKNPKKDLLRLSINRDSTEQLRILMVIDQFNVGGTETHVLSTARELLKRRAKVVVAAKRGKLLEPFLGLGCSVYEIDFVLDNYEPNWDQYIDHVNKLIHIIQSEKINIVHGHQTPSGRIAKVAAEQMDIPFVFTVHGMYYEDQFLNMLKNISSVISVSPAVQRMLLLNGIESTVIPNGIDLMAYDAYPSFFQNDIRASLGISDQSFVVTYAARLAWEKADICKDVIKACSELAMSSDLRLLIVGGGIHRNKVEADIDRIQRYVKKPFVHFIGEVVNMRSFYSISNCVIGTGRVGMEALACRRPLISVGSKGFIGLVKPEHFDRTWDSWFGDHGEAEISSQETIMKDLKLVMSLSSDQTNNYVWNGRRYVEMKFNIVNTTTKLIDVYKPILEKNDMLDRFNTY</sequence>
<protein>
    <submittedName>
        <fullName evidence="4">Glycosyltransferase involved in cell wall biosynthesis</fullName>
    </submittedName>
</protein>
<dbReference type="SUPFAM" id="SSF53756">
    <property type="entry name" value="UDP-Glycosyltransferase/glycogen phosphorylase"/>
    <property type="match status" value="1"/>
</dbReference>
<dbReference type="Gene3D" id="3.40.50.2000">
    <property type="entry name" value="Glycogen Phosphorylase B"/>
    <property type="match status" value="2"/>
</dbReference>
<dbReference type="Pfam" id="PF00534">
    <property type="entry name" value="Glycos_transf_1"/>
    <property type="match status" value="1"/>
</dbReference>
<keyword evidence="5" id="KW-1185">Reference proteome</keyword>
<reference evidence="4 5" key="1">
    <citation type="submission" date="2021-03" db="EMBL/GenBank/DDBJ databases">
        <title>Genomic Encyclopedia of Type Strains, Phase IV (KMG-IV): sequencing the most valuable type-strain genomes for metagenomic binning, comparative biology and taxonomic classification.</title>
        <authorList>
            <person name="Goeker M."/>
        </authorList>
    </citation>
    <scope>NUCLEOTIDE SEQUENCE [LARGE SCALE GENOMIC DNA]</scope>
    <source>
        <strain evidence="4 5">DSM 23491</strain>
    </source>
</reference>
<comment type="caution">
    <text evidence="4">The sequence shown here is derived from an EMBL/GenBank/DDBJ whole genome shotgun (WGS) entry which is preliminary data.</text>
</comment>
<feature type="compositionally biased region" description="Basic and acidic residues" evidence="1">
    <location>
        <begin position="9"/>
        <end position="24"/>
    </location>
</feature>
<name>A0ABS4H5U1_9BACL</name>
<dbReference type="RefSeq" id="WP_209851316.1">
    <property type="nucleotide sequence ID" value="NZ_CBCRVE010000009.1"/>
</dbReference>
<proteinExistence type="predicted"/>
<evidence type="ECO:0000259" key="2">
    <source>
        <dbReference type="Pfam" id="PF00534"/>
    </source>
</evidence>
<feature type="domain" description="Glycosyl transferase family 1" evidence="2">
    <location>
        <begin position="213"/>
        <end position="340"/>
    </location>
</feature>
<dbReference type="Pfam" id="PF13439">
    <property type="entry name" value="Glyco_transf_4"/>
    <property type="match status" value="1"/>
</dbReference>
<dbReference type="PANTHER" id="PTHR45947:SF15">
    <property type="entry name" value="TEICHURONIC ACID BIOSYNTHESIS GLYCOSYLTRANSFERASE TUAC-RELATED"/>
    <property type="match status" value="1"/>
</dbReference>
<dbReference type="Proteomes" id="UP001519273">
    <property type="component" value="Unassembled WGS sequence"/>
</dbReference>
<evidence type="ECO:0000259" key="3">
    <source>
        <dbReference type="Pfam" id="PF13439"/>
    </source>
</evidence>
<dbReference type="InterPro" id="IPR001296">
    <property type="entry name" value="Glyco_trans_1"/>
</dbReference>
<gene>
    <name evidence="4" type="ORF">J2Z20_002793</name>
</gene>
<evidence type="ECO:0000313" key="4">
    <source>
        <dbReference type="EMBL" id="MBP1937876.1"/>
    </source>
</evidence>
<feature type="domain" description="Glycosyltransferase subfamily 4-like N-terminal" evidence="3">
    <location>
        <begin position="53"/>
        <end position="202"/>
    </location>
</feature>
<dbReference type="InterPro" id="IPR028098">
    <property type="entry name" value="Glyco_trans_4-like_N"/>
</dbReference>
<evidence type="ECO:0000313" key="5">
    <source>
        <dbReference type="Proteomes" id="UP001519273"/>
    </source>
</evidence>
<feature type="region of interest" description="Disordered" evidence="1">
    <location>
        <begin position="1"/>
        <end position="24"/>
    </location>
</feature>
<accession>A0ABS4H5U1</accession>
<dbReference type="InterPro" id="IPR050194">
    <property type="entry name" value="Glycosyltransferase_grp1"/>
</dbReference>